<keyword evidence="1" id="KW-0732">Signal</keyword>
<comment type="caution">
    <text evidence="2">The sequence shown here is derived from an EMBL/GenBank/DDBJ whole genome shotgun (WGS) entry which is preliminary data.</text>
</comment>
<gene>
    <name evidence="2" type="ORF">C1J00_20135</name>
</gene>
<evidence type="ECO:0008006" key="4">
    <source>
        <dbReference type="Google" id="ProtNLM"/>
    </source>
</evidence>
<proteinExistence type="predicted"/>
<name>A0A2N8TN73_9ACTN</name>
<dbReference type="OrthoDB" id="4245218at2"/>
<evidence type="ECO:0000313" key="2">
    <source>
        <dbReference type="EMBL" id="PNG20461.1"/>
    </source>
</evidence>
<protein>
    <recommendedName>
        <fullName evidence="4">Secreted protein</fullName>
    </recommendedName>
</protein>
<dbReference type="RefSeq" id="WP_102910467.1">
    <property type="nucleotide sequence ID" value="NZ_POUC01000142.1"/>
</dbReference>
<organism evidence="2 3">
    <name type="scientific">Streptomyces cahuitamycinicus</name>
    <dbReference type="NCBI Taxonomy" id="2070367"/>
    <lineage>
        <taxon>Bacteria</taxon>
        <taxon>Bacillati</taxon>
        <taxon>Actinomycetota</taxon>
        <taxon>Actinomycetes</taxon>
        <taxon>Kitasatosporales</taxon>
        <taxon>Streptomycetaceae</taxon>
        <taxon>Streptomyces</taxon>
    </lineage>
</organism>
<accession>A0A2N8TN73</accession>
<reference evidence="2 3" key="1">
    <citation type="submission" date="2018-01" db="EMBL/GenBank/DDBJ databases">
        <title>Draft genome sequence of Streptomyces sp. 13K301.</title>
        <authorList>
            <person name="Sahin N."/>
            <person name="Saygin H."/>
            <person name="Ay H."/>
        </authorList>
    </citation>
    <scope>NUCLEOTIDE SEQUENCE [LARGE SCALE GENOMIC DNA]</scope>
    <source>
        <strain evidence="2 3">13K301</strain>
    </source>
</reference>
<dbReference type="Proteomes" id="UP000235943">
    <property type="component" value="Unassembled WGS sequence"/>
</dbReference>
<dbReference type="AlphaFoldDB" id="A0A2N8TN73"/>
<evidence type="ECO:0000256" key="1">
    <source>
        <dbReference type="SAM" id="SignalP"/>
    </source>
</evidence>
<sequence>MKKRTVATCTGAAALLLAAFATSPAQAQAAETAYAGCTTTGTSGAVKITNWHGPAAKVGLEFNLSDISPDDHHVRIRLVSEQYNGKRVNWPWRKNFGGSGTTENWTSSASDDAGLFEIGVQVARFEGEKLLNSCTDWA</sequence>
<evidence type="ECO:0000313" key="3">
    <source>
        <dbReference type="Proteomes" id="UP000235943"/>
    </source>
</evidence>
<feature type="signal peptide" evidence="1">
    <location>
        <begin position="1"/>
        <end position="27"/>
    </location>
</feature>
<keyword evidence="3" id="KW-1185">Reference proteome</keyword>
<feature type="chain" id="PRO_5039427285" description="Secreted protein" evidence="1">
    <location>
        <begin position="28"/>
        <end position="138"/>
    </location>
</feature>
<dbReference type="EMBL" id="POUC01000142">
    <property type="protein sequence ID" value="PNG20461.1"/>
    <property type="molecule type" value="Genomic_DNA"/>
</dbReference>